<protein>
    <submittedName>
        <fullName evidence="2">F-box protein</fullName>
    </submittedName>
</protein>
<evidence type="ECO:0000259" key="1">
    <source>
        <dbReference type="Pfam" id="PF03478"/>
    </source>
</evidence>
<dbReference type="Proteomes" id="UP001163823">
    <property type="component" value="Chromosome 4"/>
</dbReference>
<dbReference type="PANTHER" id="PTHR33800:SF13">
    <property type="entry name" value="OS06G0113600 PROTEIN"/>
    <property type="match status" value="1"/>
</dbReference>
<dbReference type="AlphaFoldDB" id="A0AAD7PWZ7"/>
<organism evidence="2 3">
    <name type="scientific">Quillaja saponaria</name>
    <name type="common">Soap bark tree</name>
    <dbReference type="NCBI Taxonomy" id="32244"/>
    <lineage>
        <taxon>Eukaryota</taxon>
        <taxon>Viridiplantae</taxon>
        <taxon>Streptophyta</taxon>
        <taxon>Embryophyta</taxon>
        <taxon>Tracheophyta</taxon>
        <taxon>Spermatophyta</taxon>
        <taxon>Magnoliopsida</taxon>
        <taxon>eudicotyledons</taxon>
        <taxon>Gunneridae</taxon>
        <taxon>Pentapetalae</taxon>
        <taxon>rosids</taxon>
        <taxon>fabids</taxon>
        <taxon>Fabales</taxon>
        <taxon>Quillajaceae</taxon>
        <taxon>Quillaja</taxon>
    </lineage>
</organism>
<accession>A0AAD7PWZ7</accession>
<evidence type="ECO:0000313" key="2">
    <source>
        <dbReference type="EMBL" id="KAJ7970694.1"/>
    </source>
</evidence>
<dbReference type="PANTHER" id="PTHR33800">
    <property type="entry name" value="OS06G0113600 PROTEIN"/>
    <property type="match status" value="1"/>
</dbReference>
<dbReference type="Pfam" id="PF03478">
    <property type="entry name" value="Beta-prop_KIB1-4"/>
    <property type="match status" value="1"/>
</dbReference>
<proteinExistence type="predicted"/>
<evidence type="ECO:0000313" key="3">
    <source>
        <dbReference type="Proteomes" id="UP001163823"/>
    </source>
</evidence>
<sequence length="282" mass="32161">MIQAPAIRLTYLMGKHRMLPNFVQECYIGFSGGYLIMENFYCQPFLLNPFTGEELLFPKPPLSFNCVSPHDRVILASMPSKDFVLLALSMGNKNLQVFLARDSVWDVYTYVKEPWMLVDIVVLDGRAYVVTNKGQLGFLSLSPLNLTFLEIKNITPTLNSFNLKLVTSDQQLLMVDFIPGHNLAVYRMGFLGMEWVKIDSLGDQALFCGGRSGSELRKPGRWGGRSNCVYYIDSVSKCYMYSMDATLIEGFRIEETSSGSPLLPLYWYYPHQYCNTHQLQDE</sequence>
<keyword evidence="3" id="KW-1185">Reference proteome</keyword>
<dbReference type="InterPro" id="IPR005174">
    <property type="entry name" value="KIB1-4_b-propeller"/>
</dbReference>
<dbReference type="EMBL" id="JARAOO010000004">
    <property type="protein sequence ID" value="KAJ7970694.1"/>
    <property type="molecule type" value="Genomic_DNA"/>
</dbReference>
<reference evidence="2" key="1">
    <citation type="journal article" date="2023" name="Science">
        <title>Elucidation of the pathway for biosynthesis of saponin adjuvants from the soapbark tree.</title>
        <authorList>
            <person name="Reed J."/>
            <person name="Orme A."/>
            <person name="El-Demerdash A."/>
            <person name="Owen C."/>
            <person name="Martin L.B.B."/>
            <person name="Misra R.C."/>
            <person name="Kikuchi S."/>
            <person name="Rejzek M."/>
            <person name="Martin A.C."/>
            <person name="Harkess A."/>
            <person name="Leebens-Mack J."/>
            <person name="Louveau T."/>
            <person name="Stephenson M.J."/>
            <person name="Osbourn A."/>
        </authorList>
    </citation>
    <scope>NUCLEOTIDE SEQUENCE</scope>
    <source>
        <strain evidence="2">S10</strain>
    </source>
</reference>
<dbReference type="KEGG" id="qsa:O6P43_008835"/>
<feature type="domain" description="KIB1-4 beta-propeller" evidence="1">
    <location>
        <begin position="19"/>
        <end position="237"/>
    </location>
</feature>
<name>A0AAD7PWZ7_QUISA</name>
<gene>
    <name evidence="2" type="ORF">O6P43_008835</name>
</gene>
<comment type="caution">
    <text evidence="2">The sequence shown here is derived from an EMBL/GenBank/DDBJ whole genome shotgun (WGS) entry which is preliminary data.</text>
</comment>